<reference evidence="2" key="1">
    <citation type="journal article" date="2022" name="Mol. Ecol. Resour.">
        <title>The genomes of chicory, endive, great burdock and yacon provide insights into Asteraceae palaeo-polyploidization history and plant inulin production.</title>
        <authorList>
            <person name="Fan W."/>
            <person name="Wang S."/>
            <person name="Wang H."/>
            <person name="Wang A."/>
            <person name="Jiang F."/>
            <person name="Liu H."/>
            <person name="Zhao H."/>
            <person name="Xu D."/>
            <person name="Zhang Y."/>
        </authorList>
    </citation>
    <scope>NUCLEOTIDE SEQUENCE [LARGE SCALE GENOMIC DNA]</scope>
    <source>
        <strain evidence="2">cv. Punajuju</strain>
    </source>
</reference>
<proteinExistence type="predicted"/>
<gene>
    <name evidence="1" type="ORF">L2E82_25796</name>
</gene>
<reference evidence="1 2" key="2">
    <citation type="journal article" date="2022" name="Mol. Ecol. Resour.">
        <title>The genomes of chicory, endive, great burdock and yacon provide insights into Asteraceae paleo-polyploidization history and plant inulin production.</title>
        <authorList>
            <person name="Fan W."/>
            <person name="Wang S."/>
            <person name="Wang H."/>
            <person name="Wang A."/>
            <person name="Jiang F."/>
            <person name="Liu H."/>
            <person name="Zhao H."/>
            <person name="Xu D."/>
            <person name="Zhang Y."/>
        </authorList>
    </citation>
    <scope>NUCLEOTIDE SEQUENCE [LARGE SCALE GENOMIC DNA]</scope>
    <source>
        <strain evidence="2">cv. Punajuju</strain>
        <tissue evidence="1">Leaves</tissue>
    </source>
</reference>
<evidence type="ECO:0000313" key="2">
    <source>
        <dbReference type="Proteomes" id="UP001055811"/>
    </source>
</evidence>
<evidence type="ECO:0000313" key="1">
    <source>
        <dbReference type="EMBL" id="KAI3753735.1"/>
    </source>
</evidence>
<organism evidence="1 2">
    <name type="scientific">Cichorium intybus</name>
    <name type="common">Chicory</name>
    <dbReference type="NCBI Taxonomy" id="13427"/>
    <lineage>
        <taxon>Eukaryota</taxon>
        <taxon>Viridiplantae</taxon>
        <taxon>Streptophyta</taxon>
        <taxon>Embryophyta</taxon>
        <taxon>Tracheophyta</taxon>
        <taxon>Spermatophyta</taxon>
        <taxon>Magnoliopsida</taxon>
        <taxon>eudicotyledons</taxon>
        <taxon>Gunneridae</taxon>
        <taxon>Pentapetalae</taxon>
        <taxon>asterids</taxon>
        <taxon>campanulids</taxon>
        <taxon>Asterales</taxon>
        <taxon>Asteraceae</taxon>
        <taxon>Cichorioideae</taxon>
        <taxon>Cichorieae</taxon>
        <taxon>Cichoriinae</taxon>
        <taxon>Cichorium</taxon>
    </lineage>
</organism>
<keyword evidence="2" id="KW-1185">Reference proteome</keyword>
<comment type="caution">
    <text evidence="1">The sequence shown here is derived from an EMBL/GenBank/DDBJ whole genome shotgun (WGS) entry which is preliminary data.</text>
</comment>
<accession>A0ACB9E4H5</accession>
<name>A0ACB9E4H5_CICIN</name>
<dbReference type="Proteomes" id="UP001055811">
    <property type="component" value="Linkage Group LG04"/>
</dbReference>
<protein>
    <submittedName>
        <fullName evidence="1">Uncharacterized protein</fullName>
    </submittedName>
</protein>
<dbReference type="EMBL" id="CM042012">
    <property type="protein sequence ID" value="KAI3753735.1"/>
    <property type="molecule type" value="Genomic_DNA"/>
</dbReference>
<sequence length="204" mass="23471">MNLVNKACVIVTLGAVIGTRYRSFRSKSHSFWQLIAPSISHVSSSPVALDPSGYNLKERALLHLQEQFKKDDEFFNRIRDHQVDATCRSHCQRTLEGDHVKVAQFVPVKQLLQDSRSNEKIPLDYDETLYKRFKSLKKEFNDGQLRGNVFTLAVKLFSPDLENPHPEGQPETQEDGDDEQTIKKAEKEKQIISEETKDKTIEKE</sequence>